<dbReference type="GeneID" id="17259412"/>
<dbReference type="InterPro" id="IPR029058">
    <property type="entry name" value="AB_hydrolase_fold"/>
</dbReference>
<dbReference type="InterPro" id="IPR013595">
    <property type="entry name" value="Pept_S33_TAP-like_C"/>
</dbReference>
<reference evidence="2" key="2">
    <citation type="submission" date="2024-10" db="UniProtKB">
        <authorList>
            <consortium name="EnsemblProtists"/>
        </authorList>
    </citation>
    <scope>IDENTIFICATION</scope>
</reference>
<dbReference type="HOGENOM" id="CLU_435093_0_0_1"/>
<dbReference type="Gene3D" id="3.40.50.1820">
    <property type="entry name" value="alpha/beta hydrolase"/>
    <property type="match status" value="1"/>
</dbReference>
<name>A0A0D3IPS6_EMIH1</name>
<accession>A0A0D3IPS6</accession>
<keyword evidence="3" id="KW-1185">Reference proteome</keyword>
<dbReference type="Pfam" id="PF08386">
    <property type="entry name" value="Abhydrolase_4"/>
    <property type="match status" value="1"/>
</dbReference>
<protein>
    <recommendedName>
        <fullName evidence="1">Peptidase S33 tripeptidyl aminopeptidase-like C-terminal domain-containing protein</fullName>
    </recommendedName>
</protein>
<reference evidence="3" key="1">
    <citation type="journal article" date="2013" name="Nature">
        <title>Pan genome of the phytoplankton Emiliania underpins its global distribution.</title>
        <authorList>
            <person name="Read B.A."/>
            <person name="Kegel J."/>
            <person name="Klute M.J."/>
            <person name="Kuo A."/>
            <person name="Lefebvre S.C."/>
            <person name="Maumus F."/>
            <person name="Mayer C."/>
            <person name="Miller J."/>
            <person name="Monier A."/>
            <person name="Salamov A."/>
            <person name="Young J."/>
            <person name="Aguilar M."/>
            <person name="Claverie J.M."/>
            <person name="Frickenhaus S."/>
            <person name="Gonzalez K."/>
            <person name="Herman E.K."/>
            <person name="Lin Y.C."/>
            <person name="Napier J."/>
            <person name="Ogata H."/>
            <person name="Sarno A.F."/>
            <person name="Shmutz J."/>
            <person name="Schroeder D."/>
            <person name="de Vargas C."/>
            <person name="Verret F."/>
            <person name="von Dassow P."/>
            <person name="Valentin K."/>
            <person name="Van de Peer Y."/>
            <person name="Wheeler G."/>
            <person name="Dacks J.B."/>
            <person name="Delwiche C.F."/>
            <person name="Dyhrman S.T."/>
            <person name="Glockner G."/>
            <person name="John U."/>
            <person name="Richards T."/>
            <person name="Worden A.Z."/>
            <person name="Zhang X."/>
            <person name="Grigoriev I.V."/>
            <person name="Allen A.E."/>
            <person name="Bidle K."/>
            <person name="Borodovsky M."/>
            <person name="Bowler C."/>
            <person name="Brownlee C."/>
            <person name="Cock J.M."/>
            <person name="Elias M."/>
            <person name="Gladyshev V.N."/>
            <person name="Groth M."/>
            <person name="Guda C."/>
            <person name="Hadaegh A."/>
            <person name="Iglesias-Rodriguez M.D."/>
            <person name="Jenkins J."/>
            <person name="Jones B.M."/>
            <person name="Lawson T."/>
            <person name="Leese F."/>
            <person name="Lindquist E."/>
            <person name="Lobanov A."/>
            <person name="Lomsadze A."/>
            <person name="Malik S.B."/>
            <person name="Marsh M.E."/>
            <person name="Mackinder L."/>
            <person name="Mock T."/>
            <person name="Mueller-Roeber B."/>
            <person name="Pagarete A."/>
            <person name="Parker M."/>
            <person name="Probert I."/>
            <person name="Quesneville H."/>
            <person name="Raines C."/>
            <person name="Rensing S.A."/>
            <person name="Riano-Pachon D.M."/>
            <person name="Richier S."/>
            <person name="Rokitta S."/>
            <person name="Shiraiwa Y."/>
            <person name="Soanes D.M."/>
            <person name="van der Giezen M."/>
            <person name="Wahlund T.M."/>
            <person name="Williams B."/>
            <person name="Wilson W."/>
            <person name="Wolfe G."/>
            <person name="Wurch L.L."/>
        </authorList>
    </citation>
    <scope>NUCLEOTIDE SEQUENCE</scope>
</reference>
<dbReference type="EnsemblProtists" id="EOD13261">
    <property type="protein sequence ID" value="EOD13261"/>
    <property type="gene ID" value="EMIHUDRAFT_119932"/>
</dbReference>
<evidence type="ECO:0000313" key="3">
    <source>
        <dbReference type="Proteomes" id="UP000013827"/>
    </source>
</evidence>
<dbReference type="SUPFAM" id="SSF53474">
    <property type="entry name" value="alpha/beta-Hydrolases"/>
    <property type="match status" value="1"/>
</dbReference>
<dbReference type="KEGG" id="ehx:EMIHUDRAFT_119932"/>
<dbReference type="AlphaFoldDB" id="A0A0D3IPS6"/>
<evidence type="ECO:0000259" key="1">
    <source>
        <dbReference type="Pfam" id="PF08386"/>
    </source>
</evidence>
<dbReference type="RefSeq" id="XP_005765690.1">
    <property type="nucleotide sequence ID" value="XM_005765633.1"/>
</dbReference>
<organism evidence="2 3">
    <name type="scientific">Emiliania huxleyi (strain CCMP1516)</name>
    <dbReference type="NCBI Taxonomy" id="280463"/>
    <lineage>
        <taxon>Eukaryota</taxon>
        <taxon>Haptista</taxon>
        <taxon>Haptophyta</taxon>
        <taxon>Prymnesiophyceae</taxon>
        <taxon>Isochrysidales</taxon>
        <taxon>Noelaerhabdaceae</taxon>
        <taxon>Emiliania</taxon>
    </lineage>
</organism>
<proteinExistence type="predicted"/>
<evidence type="ECO:0000313" key="2">
    <source>
        <dbReference type="EnsemblProtists" id="EOD13261"/>
    </source>
</evidence>
<feature type="domain" description="Peptidase S33 tripeptidyl aminopeptidase-like C-terminal" evidence="1">
    <location>
        <begin position="539"/>
        <end position="628"/>
    </location>
</feature>
<dbReference type="Proteomes" id="UP000013827">
    <property type="component" value="Unassembled WGS sequence"/>
</dbReference>
<sequence>MGGATDPLLAARGRAPSRWRPLGLLGAALAASSIIGYAASRADATGSERLAQAPPTWSLLNPDPSLLEWKLIKPRRELHRSAKWSGVGDEKVLVGYLRVPLDYDEGSAASQVHLRLRVTVVLTGANDDVVLYHCGGPGSTDSCAFFQDGYNGTFHSLGIQQRGVFDEGGSYSEGVNMSVPANPDGQPYFNDCPEGEHLAAPALAEGRVPTLREMTSCTCWVPGRSYYRRGGVDPKPRPDPGDAREVRTWFEFSRARNRRCYDHDYFQLSGPNGTSFNFLDYVGTQLLAKDLRLLLRAIGAETLNIDGASYGTGVGSAFAAAFPEHTGRLLLNGNAVVRPSTKDYYIGYAHATRHILFKLGSICEEMADERYSFELRSRGGSTRYELPCAFSGDDVWESLVAKANGGALAAYTNAGQRYVVTAPALCSYVVGEIQGAEAEDSAPWRTAISVLSMLSSEHASWVEVSSERVLNSTCGPNWMLHGHCTDAYKPPFTEVAVNALDYEGRYSIAGAMDLYQSLVRNYGPVEVGVANENGFDLLTWPAKPTPPVFGWRAGVRALVVNSLYDGSTPYLDARWMRASLPDATILTWQGVGHCVASADYDQEGVRACLDKMSRYMRTGELPVDGDVCRTSNAVVTRARARRRRDELLAEQGV</sequence>
<dbReference type="PaxDb" id="2903-EOD13261"/>